<evidence type="ECO:0000313" key="1">
    <source>
        <dbReference type="EMBL" id="KAK2717846.1"/>
    </source>
</evidence>
<protein>
    <submittedName>
        <fullName evidence="1">Uncharacterized protein</fullName>
    </submittedName>
</protein>
<proteinExistence type="predicted"/>
<keyword evidence="2" id="KW-1185">Reference proteome</keyword>
<dbReference type="Proteomes" id="UP001187531">
    <property type="component" value="Unassembled WGS sequence"/>
</dbReference>
<organism evidence="1 2">
    <name type="scientific">Artemia franciscana</name>
    <name type="common">Brine shrimp</name>
    <name type="synonym">Artemia sanfranciscana</name>
    <dbReference type="NCBI Taxonomy" id="6661"/>
    <lineage>
        <taxon>Eukaryota</taxon>
        <taxon>Metazoa</taxon>
        <taxon>Ecdysozoa</taxon>
        <taxon>Arthropoda</taxon>
        <taxon>Crustacea</taxon>
        <taxon>Branchiopoda</taxon>
        <taxon>Anostraca</taxon>
        <taxon>Artemiidae</taxon>
        <taxon>Artemia</taxon>
    </lineage>
</organism>
<dbReference type="PANTHER" id="PTHR37984">
    <property type="entry name" value="PROTEIN CBG26694"/>
    <property type="match status" value="1"/>
</dbReference>
<gene>
    <name evidence="1" type="ORF">QYM36_006595</name>
</gene>
<evidence type="ECO:0000313" key="2">
    <source>
        <dbReference type="Proteomes" id="UP001187531"/>
    </source>
</evidence>
<accession>A0AA88I0P0</accession>
<reference evidence="1" key="1">
    <citation type="submission" date="2023-07" db="EMBL/GenBank/DDBJ databases">
        <title>Chromosome-level genome assembly of Artemia franciscana.</title>
        <authorList>
            <person name="Jo E."/>
        </authorList>
    </citation>
    <scope>NUCLEOTIDE SEQUENCE</scope>
    <source>
        <tissue evidence="1">Whole body</tissue>
    </source>
</reference>
<dbReference type="AlphaFoldDB" id="A0AA88I0P0"/>
<comment type="caution">
    <text evidence="1">The sequence shown here is derived from an EMBL/GenBank/DDBJ whole genome shotgun (WGS) entry which is preliminary data.</text>
</comment>
<dbReference type="InterPro" id="IPR050951">
    <property type="entry name" value="Retrovirus_Pol_polyprotein"/>
</dbReference>
<dbReference type="PANTHER" id="PTHR37984:SF5">
    <property type="entry name" value="PROTEIN NYNRIN-LIKE"/>
    <property type="match status" value="1"/>
</dbReference>
<sequence length="114" mass="13183">MWIICEKNRRDLVKVELGLIIQQRWPNYRSQCSTGIKPYWNVRDDLSSIDGTILKGSRVVIPEALLKDMMQKLYVAHLGTEESKQRSIPLTAYLPNINSTIEDLIKKFETSGKF</sequence>
<name>A0AA88I0P0_ARTSF</name>
<dbReference type="EMBL" id="JAVRJZ010000010">
    <property type="protein sequence ID" value="KAK2717846.1"/>
    <property type="molecule type" value="Genomic_DNA"/>
</dbReference>